<dbReference type="STRING" id="1173027.Mic7113_2154"/>
<dbReference type="Proteomes" id="UP000010471">
    <property type="component" value="Chromosome"/>
</dbReference>
<dbReference type="InterPro" id="IPR050595">
    <property type="entry name" value="Bact_response_regulator"/>
</dbReference>
<protein>
    <submittedName>
        <fullName evidence="4">Response regulator with CheY-like receiver domain and winged-helix DNA-binding domain</fullName>
    </submittedName>
</protein>
<accession>K9WDX9</accession>
<dbReference type="PROSITE" id="PS50110">
    <property type="entry name" value="RESPONSE_REGULATORY"/>
    <property type="match status" value="1"/>
</dbReference>
<dbReference type="KEGG" id="mic:Mic7113_2154"/>
<dbReference type="RefSeq" id="WP_015182121.1">
    <property type="nucleotide sequence ID" value="NC_019738.1"/>
</dbReference>
<dbReference type="GO" id="GO:0000160">
    <property type="term" value="P:phosphorelay signal transduction system"/>
    <property type="evidence" value="ECO:0007669"/>
    <property type="project" value="InterPro"/>
</dbReference>
<dbReference type="OrthoDB" id="9800897at2"/>
<keyword evidence="4" id="KW-0238">DNA-binding</keyword>
<dbReference type="PANTHER" id="PTHR44591:SF3">
    <property type="entry name" value="RESPONSE REGULATORY DOMAIN-CONTAINING PROTEIN"/>
    <property type="match status" value="1"/>
</dbReference>
<dbReference type="Gene3D" id="3.40.50.2300">
    <property type="match status" value="1"/>
</dbReference>
<dbReference type="InterPro" id="IPR001789">
    <property type="entry name" value="Sig_transdc_resp-reg_receiver"/>
</dbReference>
<reference evidence="4 5" key="1">
    <citation type="submission" date="2012-06" db="EMBL/GenBank/DDBJ databases">
        <title>Finished chromosome of genome of Microcoleus sp. PCC 7113.</title>
        <authorList>
            <consortium name="US DOE Joint Genome Institute"/>
            <person name="Gugger M."/>
            <person name="Coursin T."/>
            <person name="Rippka R."/>
            <person name="Tandeau De Marsac N."/>
            <person name="Huntemann M."/>
            <person name="Wei C.-L."/>
            <person name="Han J."/>
            <person name="Detter J.C."/>
            <person name="Han C."/>
            <person name="Tapia R."/>
            <person name="Chen A."/>
            <person name="Kyrpides N."/>
            <person name="Mavromatis K."/>
            <person name="Markowitz V."/>
            <person name="Szeto E."/>
            <person name="Ivanova N."/>
            <person name="Pagani I."/>
            <person name="Pati A."/>
            <person name="Goodwin L."/>
            <person name="Nordberg H.P."/>
            <person name="Cantor M.N."/>
            <person name="Hua S.X."/>
            <person name="Woyke T."/>
            <person name="Kerfeld C.A."/>
        </authorList>
    </citation>
    <scope>NUCLEOTIDE SEQUENCE [LARGE SCALE GENOMIC DNA]</scope>
    <source>
        <strain evidence="4 5">PCC 7113</strain>
    </source>
</reference>
<evidence type="ECO:0000313" key="4">
    <source>
        <dbReference type="EMBL" id="AFZ17969.1"/>
    </source>
</evidence>
<name>K9WDX9_9CYAN</name>
<proteinExistence type="predicted"/>
<evidence type="ECO:0000259" key="3">
    <source>
        <dbReference type="PROSITE" id="PS50110"/>
    </source>
</evidence>
<dbReference type="InterPro" id="IPR011006">
    <property type="entry name" value="CheY-like_superfamily"/>
</dbReference>
<feature type="domain" description="Response regulatory" evidence="3">
    <location>
        <begin position="3"/>
        <end position="79"/>
    </location>
</feature>
<dbReference type="PANTHER" id="PTHR44591">
    <property type="entry name" value="STRESS RESPONSE REGULATOR PROTEIN 1"/>
    <property type="match status" value="1"/>
</dbReference>
<dbReference type="eggNOG" id="COG0745">
    <property type="taxonomic scope" value="Bacteria"/>
</dbReference>
<evidence type="ECO:0000313" key="5">
    <source>
        <dbReference type="Proteomes" id="UP000010471"/>
    </source>
</evidence>
<gene>
    <name evidence="4" type="ORF">Mic7113_2154</name>
</gene>
<organism evidence="4 5">
    <name type="scientific">Allocoleopsis franciscana PCC 7113</name>
    <dbReference type="NCBI Taxonomy" id="1173027"/>
    <lineage>
        <taxon>Bacteria</taxon>
        <taxon>Bacillati</taxon>
        <taxon>Cyanobacteriota</taxon>
        <taxon>Cyanophyceae</taxon>
        <taxon>Coleofasciculales</taxon>
        <taxon>Coleofasciculaceae</taxon>
        <taxon>Allocoleopsis</taxon>
        <taxon>Allocoleopsis franciscana</taxon>
    </lineage>
</organism>
<dbReference type="AlphaFoldDB" id="K9WDX9"/>
<dbReference type="EMBL" id="CP003630">
    <property type="protein sequence ID" value="AFZ17969.1"/>
    <property type="molecule type" value="Genomic_DNA"/>
</dbReference>
<dbReference type="HOGENOM" id="CLU_000445_69_9_3"/>
<feature type="modified residue" description="4-aspartylphosphate" evidence="2">
    <location>
        <position position="52"/>
    </location>
</feature>
<evidence type="ECO:0000256" key="2">
    <source>
        <dbReference type="PROSITE-ProRule" id="PRU00169"/>
    </source>
</evidence>
<dbReference type="Pfam" id="PF00072">
    <property type="entry name" value="Response_reg"/>
    <property type="match status" value="1"/>
</dbReference>
<dbReference type="GO" id="GO:0003677">
    <property type="term" value="F:DNA binding"/>
    <property type="evidence" value="ECO:0007669"/>
    <property type="project" value="UniProtKB-KW"/>
</dbReference>
<keyword evidence="1 2" id="KW-0597">Phosphoprotein</keyword>
<dbReference type="SUPFAM" id="SSF52172">
    <property type="entry name" value="CheY-like"/>
    <property type="match status" value="1"/>
</dbReference>
<keyword evidence="5" id="KW-1185">Reference proteome</keyword>
<evidence type="ECO:0000256" key="1">
    <source>
        <dbReference type="ARBA" id="ARBA00022553"/>
    </source>
</evidence>
<sequence length="79" mass="8777">MKKILVIEDEVFIRENLIELLEIEGFDALGAENGFAGVQLAKEYQPDLILCDVMMPELDGYGVLNALREDTATATIPLH</sequence>